<name>A0A829D7P1_LEPIR</name>
<dbReference type="Proteomes" id="UP000012329">
    <property type="component" value="Unassembled WGS sequence"/>
</dbReference>
<accession>A0A829D7P1</accession>
<evidence type="ECO:0000313" key="1">
    <source>
        <dbReference type="EMBL" id="EMY05110.1"/>
    </source>
</evidence>
<evidence type="ECO:0000313" key="2">
    <source>
        <dbReference type="Proteomes" id="UP000012329"/>
    </source>
</evidence>
<proteinExistence type="predicted"/>
<sequence length="40" mass="4837">MIHFSEKKFVNFTNQFLKCGNWELLQFKKQKFITVESVVV</sequence>
<organism evidence="1 2">
    <name type="scientific">Leptospira interrogans str. 2002000626</name>
    <dbReference type="NCBI Taxonomy" id="996803"/>
    <lineage>
        <taxon>Bacteria</taxon>
        <taxon>Pseudomonadati</taxon>
        <taxon>Spirochaetota</taxon>
        <taxon>Spirochaetia</taxon>
        <taxon>Leptospirales</taxon>
        <taxon>Leptospiraceae</taxon>
        <taxon>Leptospira</taxon>
    </lineage>
</organism>
<dbReference type="AlphaFoldDB" id="A0A829D7P1"/>
<dbReference type="EMBL" id="AFJL02000098">
    <property type="protein sequence ID" value="EMY05110.1"/>
    <property type="molecule type" value="Genomic_DNA"/>
</dbReference>
<gene>
    <name evidence="1" type="ORF">LEP1GSC029_0666</name>
</gene>
<comment type="caution">
    <text evidence="1">The sequence shown here is derived from an EMBL/GenBank/DDBJ whole genome shotgun (WGS) entry which is preliminary data.</text>
</comment>
<reference evidence="1 2" key="1">
    <citation type="submission" date="2013-02" db="EMBL/GenBank/DDBJ databases">
        <authorList>
            <person name="Harkins D.M."/>
            <person name="Durkin A.S."/>
            <person name="Brinkac L.M."/>
            <person name="Haft D.H."/>
            <person name="Selengut J.D."/>
            <person name="Sanka R."/>
            <person name="DePew J."/>
            <person name="Purushe J."/>
            <person name="Whelen A.C."/>
            <person name="Vinetz J.M."/>
            <person name="Sutton G.G."/>
            <person name="Nierman W.C."/>
            <person name="Fouts D.E."/>
        </authorList>
    </citation>
    <scope>NUCLEOTIDE SEQUENCE [LARGE SCALE GENOMIC DNA]</scope>
    <source>
        <strain evidence="1 2">2002000626</strain>
    </source>
</reference>
<protein>
    <submittedName>
        <fullName evidence="1">Uncharacterized protein</fullName>
    </submittedName>
</protein>